<dbReference type="Pfam" id="PF07811">
    <property type="entry name" value="TadE"/>
    <property type="match status" value="1"/>
</dbReference>
<dbReference type="RefSeq" id="WP_249846918.1">
    <property type="nucleotide sequence ID" value="NZ_JAMGBD010000001.1"/>
</dbReference>
<name>A0ABT0RK15_9SPHN</name>
<comment type="caution">
    <text evidence="2">The sequence shown here is derived from an EMBL/GenBank/DDBJ whole genome shotgun (WGS) entry which is preliminary data.</text>
</comment>
<sequence length="165" mass="18090">MIRLVRSLRSDEDGAAIIELALVAPVLALLTIGTVDMANAFGSKLRLEQAAQRSIEKVMQTTGELTVEDTIANEAVCQYNGTNEDGTCKSAPLTTSDVTVTHRLECDGVLKETTATDDDCPVGQKESRWIQVQVDYDYDPLFSYHFSAIDNGKYHITTIAGMRTE</sequence>
<evidence type="ECO:0000313" key="2">
    <source>
        <dbReference type="EMBL" id="MCL6682984.1"/>
    </source>
</evidence>
<keyword evidence="3" id="KW-1185">Reference proteome</keyword>
<accession>A0ABT0RK15</accession>
<dbReference type="Proteomes" id="UP001165363">
    <property type="component" value="Unassembled WGS sequence"/>
</dbReference>
<proteinExistence type="predicted"/>
<reference evidence="2" key="1">
    <citation type="submission" date="2022-05" db="EMBL/GenBank/DDBJ databases">
        <authorList>
            <person name="Jo J.-H."/>
            <person name="Im W.-T."/>
        </authorList>
    </citation>
    <scope>NUCLEOTIDE SEQUENCE</scope>
    <source>
        <strain evidence="2">SE158</strain>
    </source>
</reference>
<dbReference type="EMBL" id="JAMGBD010000001">
    <property type="protein sequence ID" value="MCL6682984.1"/>
    <property type="molecule type" value="Genomic_DNA"/>
</dbReference>
<gene>
    <name evidence="2" type="ORF">LZ536_03575</name>
</gene>
<dbReference type="InterPro" id="IPR012495">
    <property type="entry name" value="TadE-like_dom"/>
</dbReference>
<evidence type="ECO:0000259" key="1">
    <source>
        <dbReference type="Pfam" id="PF07811"/>
    </source>
</evidence>
<evidence type="ECO:0000313" key="3">
    <source>
        <dbReference type="Proteomes" id="UP001165363"/>
    </source>
</evidence>
<organism evidence="2 3">
    <name type="scientific">Sphingomonas alba</name>
    <dbReference type="NCBI Taxonomy" id="2908208"/>
    <lineage>
        <taxon>Bacteria</taxon>
        <taxon>Pseudomonadati</taxon>
        <taxon>Pseudomonadota</taxon>
        <taxon>Alphaproteobacteria</taxon>
        <taxon>Sphingomonadales</taxon>
        <taxon>Sphingomonadaceae</taxon>
        <taxon>Sphingomonas</taxon>
    </lineage>
</organism>
<protein>
    <submittedName>
        <fullName evidence="2">Pilus assembly protein</fullName>
    </submittedName>
</protein>
<feature type="domain" description="TadE-like" evidence="1">
    <location>
        <begin position="14"/>
        <end position="53"/>
    </location>
</feature>